<dbReference type="InterPro" id="IPR027417">
    <property type="entry name" value="P-loop_NTPase"/>
</dbReference>
<organism evidence="6 7">
    <name type="scientific">Candidatus Alloenteromonas pullicola</name>
    <dbReference type="NCBI Taxonomy" id="2840784"/>
    <lineage>
        <taxon>Bacteria</taxon>
        <taxon>Bacillati</taxon>
        <taxon>Bacillota</taxon>
        <taxon>Bacillota incertae sedis</taxon>
        <taxon>Candidatus Alloenteromonas</taxon>
    </lineage>
</organism>
<keyword evidence="1" id="KW-0547">Nucleotide-binding</keyword>
<evidence type="ECO:0000313" key="6">
    <source>
        <dbReference type="EMBL" id="HIU45521.1"/>
    </source>
</evidence>
<dbReference type="PANTHER" id="PTHR30448">
    <property type="entry name" value="RNASE ADAPTER PROTEIN RAPZ"/>
    <property type="match status" value="1"/>
</dbReference>
<protein>
    <submittedName>
        <fullName evidence="6">RNase adapter RapZ</fullName>
    </submittedName>
</protein>
<dbReference type="GO" id="GO:0005525">
    <property type="term" value="F:GTP binding"/>
    <property type="evidence" value="ECO:0007669"/>
    <property type="project" value="UniProtKB-KW"/>
</dbReference>
<dbReference type="GO" id="GO:0005524">
    <property type="term" value="F:ATP binding"/>
    <property type="evidence" value="ECO:0007669"/>
    <property type="project" value="UniProtKB-KW"/>
</dbReference>
<evidence type="ECO:0000256" key="1">
    <source>
        <dbReference type="ARBA" id="ARBA00022741"/>
    </source>
</evidence>
<proteinExistence type="predicted"/>
<dbReference type="EMBL" id="DVMV01000037">
    <property type="protein sequence ID" value="HIU45521.1"/>
    <property type="molecule type" value="Genomic_DNA"/>
</dbReference>
<evidence type="ECO:0000256" key="3">
    <source>
        <dbReference type="ARBA" id="ARBA00023134"/>
    </source>
</evidence>
<dbReference type="SUPFAM" id="SSF52540">
    <property type="entry name" value="P-loop containing nucleoside triphosphate hydrolases"/>
    <property type="match status" value="1"/>
</dbReference>
<gene>
    <name evidence="6" type="primary">rapZ</name>
    <name evidence="6" type="ORF">IAC52_04410</name>
</gene>
<accession>A0A9D1LPC3</accession>
<feature type="domain" description="RapZ-like N-terminal" evidence="4">
    <location>
        <begin position="7"/>
        <end position="148"/>
    </location>
</feature>
<reference evidence="6" key="1">
    <citation type="submission" date="2020-10" db="EMBL/GenBank/DDBJ databases">
        <authorList>
            <person name="Gilroy R."/>
        </authorList>
    </citation>
    <scope>NUCLEOTIDE SEQUENCE</scope>
    <source>
        <strain evidence="6">ChiGjej1B1-22543</strain>
    </source>
</reference>
<dbReference type="Pfam" id="PF03668">
    <property type="entry name" value="RapZ-like_N"/>
    <property type="match status" value="1"/>
</dbReference>
<dbReference type="Pfam" id="PF22740">
    <property type="entry name" value="PapZ_C"/>
    <property type="match status" value="1"/>
</dbReference>
<dbReference type="InterPro" id="IPR005337">
    <property type="entry name" value="RapZ-like"/>
</dbReference>
<sequence length="286" mass="33079">MERQRHIILLSGVSGAGKSTISHVFEELGYRLIENVPNVVLPALCAEFESNPAYELTVIIVEIRHAKHAVEILRSFKGLKSHFVLLDCNKAELLTRYRLTRHIHPLQAKGYPLEECLQMDEQSMKEVRPLADVYVDTTGLSTNELRHFSLAHFGKAGDKMVITFSSFGYKYGIPQDAEVIFDCRNVPNPFWVKELKTKTGLDPEVRQWLDNRPECDVLFTHMVNYLDYFLSSAHVDGRNYVNIDLGCSGGQHRSVYFAQRLYEHYKDQYLCFVSHREMRRYMGVKK</sequence>
<keyword evidence="3" id="KW-0342">GTP-binding</keyword>
<dbReference type="NCBIfam" id="NF003828">
    <property type="entry name" value="PRK05416.1"/>
    <property type="match status" value="1"/>
</dbReference>
<dbReference type="AlphaFoldDB" id="A0A9D1LPC3"/>
<dbReference type="Proteomes" id="UP000824070">
    <property type="component" value="Unassembled WGS sequence"/>
</dbReference>
<evidence type="ECO:0000259" key="5">
    <source>
        <dbReference type="Pfam" id="PF22740"/>
    </source>
</evidence>
<dbReference type="InterPro" id="IPR053931">
    <property type="entry name" value="RapZ_C"/>
</dbReference>
<comment type="caution">
    <text evidence="6">The sequence shown here is derived from an EMBL/GenBank/DDBJ whole genome shotgun (WGS) entry which is preliminary data.</text>
</comment>
<dbReference type="InterPro" id="IPR053930">
    <property type="entry name" value="RapZ-like_N"/>
</dbReference>
<feature type="domain" description="RapZ C-terminal" evidence="5">
    <location>
        <begin position="160"/>
        <end position="278"/>
    </location>
</feature>
<evidence type="ECO:0000259" key="4">
    <source>
        <dbReference type="Pfam" id="PF03668"/>
    </source>
</evidence>
<keyword evidence="2" id="KW-0067">ATP-binding</keyword>
<reference evidence="6" key="2">
    <citation type="journal article" date="2021" name="PeerJ">
        <title>Extensive microbial diversity within the chicken gut microbiome revealed by metagenomics and culture.</title>
        <authorList>
            <person name="Gilroy R."/>
            <person name="Ravi A."/>
            <person name="Getino M."/>
            <person name="Pursley I."/>
            <person name="Horton D.L."/>
            <person name="Alikhan N.F."/>
            <person name="Baker D."/>
            <person name="Gharbi K."/>
            <person name="Hall N."/>
            <person name="Watson M."/>
            <person name="Adriaenssens E.M."/>
            <person name="Foster-Nyarko E."/>
            <person name="Jarju S."/>
            <person name="Secka A."/>
            <person name="Antonio M."/>
            <person name="Oren A."/>
            <person name="Chaudhuri R.R."/>
            <person name="La Ragione R."/>
            <person name="Hildebrand F."/>
            <person name="Pallen M.J."/>
        </authorList>
    </citation>
    <scope>NUCLEOTIDE SEQUENCE</scope>
    <source>
        <strain evidence="6">ChiGjej1B1-22543</strain>
    </source>
</reference>
<name>A0A9D1LPC3_9FIRM</name>
<dbReference type="PANTHER" id="PTHR30448:SF0">
    <property type="entry name" value="RNASE ADAPTER PROTEIN RAPZ"/>
    <property type="match status" value="1"/>
</dbReference>
<evidence type="ECO:0000256" key="2">
    <source>
        <dbReference type="ARBA" id="ARBA00022840"/>
    </source>
</evidence>
<dbReference type="Gene3D" id="3.40.50.300">
    <property type="entry name" value="P-loop containing nucleotide triphosphate hydrolases"/>
    <property type="match status" value="1"/>
</dbReference>
<evidence type="ECO:0000313" key="7">
    <source>
        <dbReference type="Proteomes" id="UP000824070"/>
    </source>
</evidence>